<dbReference type="Pfam" id="PF19833">
    <property type="entry name" value="RecG_dom3_C"/>
    <property type="match status" value="1"/>
</dbReference>
<keyword evidence="2 4" id="KW-0547">Nucleotide-binding</keyword>
<dbReference type="SUPFAM" id="SSF52540">
    <property type="entry name" value="P-loop containing nucleoside triphosphate hydrolases"/>
    <property type="match status" value="1"/>
</dbReference>
<dbReference type="Gene3D" id="3.40.50.300">
    <property type="entry name" value="P-loop containing nucleotide triphosphate hydrolases"/>
    <property type="match status" value="1"/>
</dbReference>
<keyword evidence="2 4" id="KW-0347">Helicase</keyword>
<dbReference type="GO" id="GO:0003678">
    <property type="term" value="F:DNA helicase activity"/>
    <property type="evidence" value="ECO:0007669"/>
    <property type="project" value="UniProtKB-EC"/>
</dbReference>
<evidence type="ECO:0000256" key="1">
    <source>
        <dbReference type="ARBA" id="ARBA00022801"/>
    </source>
</evidence>
<dbReference type="GO" id="GO:0016787">
    <property type="term" value="F:hydrolase activity"/>
    <property type="evidence" value="ECO:0007669"/>
    <property type="project" value="UniProtKB-KW"/>
</dbReference>
<keyword evidence="1 4" id="KW-0378">Hydrolase</keyword>
<dbReference type="Pfam" id="PF00271">
    <property type="entry name" value="Helicase_C"/>
    <property type="match status" value="1"/>
</dbReference>
<accession>A0A645DYW6</accession>
<comment type="caution">
    <text evidence="4">The sequence shown here is derived from an EMBL/GenBank/DDBJ whole genome shotgun (WGS) entry which is preliminary data.</text>
</comment>
<dbReference type="EC" id="3.6.4.12" evidence="4"/>
<dbReference type="InterPro" id="IPR027417">
    <property type="entry name" value="P-loop_NTPase"/>
</dbReference>
<evidence type="ECO:0000256" key="2">
    <source>
        <dbReference type="ARBA" id="ARBA00022806"/>
    </source>
</evidence>
<evidence type="ECO:0000259" key="3">
    <source>
        <dbReference type="PROSITE" id="PS51194"/>
    </source>
</evidence>
<dbReference type="PROSITE" id="PS51194">
    <property type="entry name" value="HELICASE_CTER"/>
    <property type="match status" value="1"/>
</dbReference>
<dbReference type="EMBL" id="VSSQ01041306">
    <property type="protein sequence ID" value="MPM94714.1"/>
    <property type="molecule type" value="Genomic_DNA"/>
</dbReference>
<sequence length="190" mass="21589">MKWQEKESVMLAFKNNEFQVLVSTTVIEVGIDVPNATVMLIEDSERFGLSQLHQLRGRVGRGLEQSYCFLMTKDNFRYKFTGKNAANYENEKISAIIRLKAMQDSVDGFELSEIDLKLRGPGDILGTKQSGIPEFKYADLVNDVEIVQKTSNLAKQIVTDDPNLEKSDNLKLKEFVKNNYKKGNNFINIA</sequence>
<feature type="domain" description="Helicase C-terminal" evidence="3">
    <location>
        <begin position="1"/>
        <end position="117"/>
    </location>
</feature>
<organism evidence="4">
    <name type="scientific">bioreactor metagenome</name>
    <dbReference type="NCBI Taxonomy" id="1076179"/>
    <lineage>
        <taxon>unclassified sequences</taxon>
        <taxon>metagenomes</taxon>
        <taxon>ecological metagenomes</taxon>
    </lineage>
</organism>
<dbReference type="InterPro" id="IPR001650">
    <property type="entry name" value="Helicase_C-like"/>
</dbReference>
<reference evidence="4" key="1">
    <citation type="submission" date="2019-08" db="EMBL/GenBank/DDBJ databases">
        <authorList>
            <person name="Kucharzyk K."/>
            <person name="Murdoch R.W."/>
            <person name="Higgins S."/>
            <person name="Loffler F."/>
        </authorList>
    </citation>
    <scope>NUCLEOTIDE SEQUENCE</scope>
</reference>
<dbReference type="PANTHER" id="PTHR47964">
    <property type="entry name" value="ATP-DEPENDENT DNA HELICASE HOMOLOG RECG, CHLOROPLASTIC"/>
    <property type="match status" value="1"/>
</dbReference>
<proteinExistence type="predicted"/>
<evidence type="ECO:0000313" key="4">
    <source>
        <dbReference type="EMBL" id="MPM94714.1"/>
    </source>
</evidence>
<dbReference type="SMART" id="SM00490">
    <property type="entry name" value="HELICc"/>
    <property type="match status" value="1"/>
</dbReference>
<dbReference type="InterPro" id="IPR047112">
    <property type="entry name" value="RecG/Mfd"/>
</dbReference>
<dbReference type="AlphaFoldDB" id="A0A645DYW6"/>
<dbReference type="InterPro" id="IPR045562">
    <property type="entry name" value="RecG_dom3_C"/>
</dbReference>
<keyword evidence="2 4" id="KW-0067">ATP-binding</keyword>
<dbReference type="PANTHER" id="PTHR47964:SF1">
    <property type="entry name" value="ATP-DEPENDENT DNA HELICASE HOMOLOG RECG, CHLOROPLASTIC"/>
    <property type="match status" value="1"/>
</dbReference>
<dbReference type="GO" id="GO:0006281">
    <property type="term" value="P:DNA repair"/>
    <property type="evidence" value="ECO:0007669"/>
    <property type="project" value="InterPro"/>
</dbReference>
<protein>
    <submittedName>
        <fullName evidence="4">ATP-dependent DNA helicase RecG</fullName>
        <ecNumber evidence="4">3.6.4.12</ecNumber>
    </submittedName>
</protein>
<name>A0A645DYW6_9ZZZZ</name>
<gene>
    <name evidence="4" type="primary">recG_27</name>
    <name evidence="4" type="ORF">SDC9_141862</name>
</gene>